<sequence>MTEFAKEILYKNNSSGDVKLWHPDKGYKKLPFPENFNMIVISTNTMRGCEDGQISCHDSIHKKCPIYVCHSLANTTTFTVRMQRKKSPPFRFSDKPIQMTVVCHYDTRDWVDDHPAFLSTGKKPGDVICHFMPDKHFVICKK</sequence>
<dbReference type="EMBL" id="CAJNOQ010016107">
    <property type="protein sequence ID" value="CAF1374662.1"/>
    <property type="molecule type" value="Genomic_DNA"/>
</dbReference>
<dbReference type="EMBL" id="CAJNOK010015696">
    <property type="protein sequence ID" value="CAF1230474.1"/>
    <property type="molecule type" value="Genomic_DNA"/>
</dbReference>
<dbReference type="InterPro" id="IPR044816">
    <property type="entry name" value="BURP"/>
</dbReference>
<evidence type="ECO:0000313" key="4">
    <source>
        <dbReference type="EMBL" id="CAF4038516.1"/>
    </source>
</evidence>
<dbReference type="AlphaFoldDB" id="A0A815J2G7"/>
<dbReference type="PANTHER" id="PTHR31236:SF45">
    <property type="entry name" value="BURP DOMAIN-CONTAINING PROTEIN"/>
    <property type="match status" value="1"/>
</dbReference>
<dbReference type="Proteomes" id="UP000663829">
    <property type="component" value="Unassembled WGS sequence"/>
</dbReference>
<dbReference type="PROSITE" id="PS51277">
    <property type="entry name" value="BURP"/>
    <property type="match status" value="1"/>
</dbReference>
<dbReference type="PANTHER" id="PTHR31236">
    <property type="entry name" value="BURP DOMAIN PROTEIN USPL1-LIKE"/>
    <property type="match status" value="1"/>
</dbReference>
<reference evidence="3" key="1">
    <citation type="submission" date="2021-02" db="EMBL/GenBank/DDBJ databases">
        <authorList>
            <person name="Nowell W R."/>
        </authorList>
    </citation>
    <scope>NUCLEOTIDE SEQUENCE</scope>
</reference>
<dbReference type="OrthoDB" id="989869at2759"/>
<gene>
    <name evidence="3" type="ORF">GPM918_LOCUS32029</name>
    <name evidence="2" type="ORF">OVA965_LOCUS25353</name>
    <name evidence="5" type="ORF">SRO942_LOCUS32683</name>
    <name evidence="4" type="ORF">TMI583_LOCUS26081</name>
</gene>
<evidence type="ECO:0000313" key="3">
    <source>
        <dbReference type="EMBL" id="CAF1374662.1"/>
    </source>
</evidence>
<dbReference type="EMBL" id="CAJOBA010037242">
    <property type="protein sequence ID" value="CAF4038516.1"/>
    <property type="molecule type" value="Genomic_DNA"/>
</dbReference>
<dbReference type="Proteomes" id="UP000682733">
    <property type="component" value="Unassembled WGS sequence"/>
</dbReference>
<evidence type="ECO:0000313" key="2">
    <source>
        <dbReference type="EMBL" id="CAF1230474.1"/>
    </source>
</evidence>
<feature type="domain" description="BURP" evidence="1">
    <location>
        <begin position="1"/>
        <end position="142"/>
    </location>
</feature>
<evidence type="ECO:0000259" key="1">
    <source>
        <dbReference type="PROSITE" id="PS51277"/>
    </source>
</evidence>
<evidence type="ECO:0000313" key="6">
    <source>
        <dbReference type="Proteomes" id="UP000663829"/>
    </source>
</evidence>
<comment type="caution">
    <text evidence="3">The sequence shown here is derived from an EMBL/GenBank/DDBJ whole genome shotgun (WGS) entry which is preliminary data.</text>
</comment>
<keyword evidence="6" id="KW-1185">Reference proteome</keyword>
<evidence type="ECO:0000313" key="5">
    <source>
        <dbReference type="EMBL" id="CAF4263999.1"/>
    </source>
</evidence>
<name>A0A815J2G7_9BILA</name>
<dbReference type="Pfam" id="PF03181">
    <property type="entry name" value="BURP"/>
    <property type="match status" value="1"/>
</dbReference>
<dbReference type="Proteomes" id="UP000681722">
    <property type="component" value="Unassembled WGS sequence"/>
</dbReference>
<dbReference type="InterPro" id="IPR004873">
    <property type="entry name" value="BURP_dom"/>
</dbReference>
<proteinExistence type="predicted"/>
<dbReference type="Proteomes" id="UP000677228">
    <property type="component" value="Unassembled WGS sequence"/>
</dbReference>
<organism evidence="3 6">
    <name type="scientific">Didymodactylos carnosus</name>
    <dbReference type="NCBI Taxonomy" id="1234261"/>
    <lineage>
        <taxon>Eukaryota</taxon>
        <taxon>Metazoa</taxon>
        <taxon>Spiralia</taxon>
        <taxon>Gnathifera</taxon>
        <taxon>Rotifera</taxon>
        <taxon>Eurotatoria</taxon>
        <taxon>Bdelloidea</taxon>
        <taxon>Philodinida</taxon>
        <taxon>Philodinidae</taxon>
        <taxon>Didymodactylos</taxon>
    </lineage>
</organism>
<dbReference type="EMBL" id="CAJOBC010077705">
    <property type="protein sequence ID" value="CAF4263999.1"/>
    <property type="molecule type" value="Genomic_DNA"/>
</dbReference>
<accession>A0A815J2G7</accession>
<protein>
    <recommendedName>
        <fullName evidence="1">BURP domain-containing protein</fullName>
    </recommendedName>
</protein>